<dbReference type="Gene3D" id="3.30.70.270">
    <property type="match status" value="1"/>
</dbReference>
<dbReference type="CDD" id="cd01949">
    <property type="entry name" value="GGDEF"/>
    <property type="match status" value="1"/>
</dbReference>
<keyword evidence="1" id="KW-0812">Transmembrane</keyword>
<feature type="domain" description="EAL" evidence="2">
    <location>
        <begin position="517"/>
        <end position="771"/>
    </location>
</feature>
<protein>
    <recommendedName>
        <fullName evidence="6">Diguanylate cyclase</fullName>
    </recommendedName>
</protein>
<dbReference type="SMART" id="SM00267">
    <property type="entry name" value="GGDEF"/>
    <property type="match status" value="1"/>
</dbReference>
<keyword evidence="4" id="KW-0614">Plasmid</keyword>
<proteinExistence type="predicted"/>
<reference evidence="4" key="1">
    <citation type="submission" date="2022-07" db="EMBL/GenBank/DDBJ databases">
        <title>Complete Genome Sequence of the Radioresistant Bacterium Deinococcus aetherius ST0316, Isolated from the Air Dust collected in Lower Stratosphere above Japan.</title>
        <authorList>
            <person name="Satoh K."/>
            <person name="Hagiwara K."/>
            <person name="Katsumata K."/>
            <person name="Kubo A."/>
            <person name="Yokobori S."/>
            <person name="Yamagishi A."/>
            <person name="Oono Y."/>
            <person name="Narumi I."/>
        </authorList>
    </citation>
    <scope>NUCLEOTIDE SEQUENCE</scope>
    <source>
        <strain evidence="4">ST0316</strain>
        <plasmid evidence="4">pDAETH-2</plasmid>
    </source>
</reference>
<dbReference type="InterPro" id="IPR035919">
    <property type="entry name" value="EAL_sf"/>
</dbReference>
<evidence type="ECO:0000256" key="1">
    <source>
        <dbReference type="SAM" id="Phobius"/>
    </source>
</evidence>
<feature type="transmembrane region" description="Helical" evidence="1">
    <location>
        <begin position="58"/>
        <end position="76"/>
    </location>
</feature>
<evidence type="ECO:0000259" key="3">
    <source>
        <dbReference type="PROSITE" id="PS50887"/>
    </source>
</evidence>
<feature type="transmembrane region" description="Helical" evidence="1">
    <location>
        <begin position="33"/>
        <end position="51"/>
    </location>
</feature>
<feature type="transmembrane region" description="Helical" evidence="1">
    <location>
        <begin position="167"/>
        <end position="186"/>
    </location>
</feature>
<dbReference type="InterPro" id="IPR052155">
    <property type="entry name" value="Biofilm_reg_signaling"/>
</dbReference>
<evidence type="ECO:0000313" key="4">
    <source>
        <dbReference type="EMBL" id="BDP44313.1"/>
    </source>
</evidence>
<dbReference type="PROSITE" id="PS50883">
    <property type="entry name" value="EAL"/>
    <property type="match status" value="1"/>
</dbReference>
<dbReference type="PANTHER" id="PTHR44757:SF2">
    <property type="entry name" value="BIOFILM ARCHITECTURE MAINTENANCE PROTEIN MBAA"/>
    <property type="match status" value="1"/>
</dbReference>
<accession>A0ABM8AKF6</accession>
<dbReference type="SMART" id="SM00052">
    <property type="entry name" value="EAL"/>
    <property type="match status" value="1"/>
</dbReference>
<evidence type="ECO:0000259" key="2">
    <source>
        <dbReference type="PROSITE" id="PS50883"/>
    </source>
</evidence>
<keyword evidence="5" id="KW-1185">Reference proteome</keyword>
<dbReference type="PANTHER" id="PTHR44757">
    <property type="entry name" value="DIGUANYLATE CYCLASE DGCP"/>
    <property type="match status" value="1"/>
</dbReference>
<dbReference type="Proteomes" id="UP001064971">
    <property type="component" value="Plasmid pDAETH-2"/>
</dbReference>
<evidence type="ECO:0008006" key="6">
    <source>
        <dbReference type="Google" id="ProtNLM"/>
    </source>
</evidence>
<name>A0ABM8AKF6_9DEIO</name>
<feature type="transmembrane region" description="Helical" evidence="1">
    <location>
        <begin position="228"/>
        <end position="246"/>
    </location>
</feature>
<dbReference type="Gene3D" id="3.20.20.450">
    <property type="entry name" value="EAL domain"/>
    <property type="match status" value="1"/>
</dbReference>
<geneLocation type="plasmid" evidence="4 5">
    <name>pDAETH-2</name>
</geneLocation>
<dbReference type="SUPFAM" id="SSF141868">
    <property type="entry name" value="EAL domain-like"/>
    <property type="match status" value="1"/>
</dbReference>
<dbReference type="InterPro" id="IPR029787">
    <property type="entry name" value="Nucleotide_cyclase"/>
</dbReference>
<dbReference type="NCBIfam" id="TIGR00254">
    <property type="entry name" value="GGDEF"/>
    <property type="match status" value="1"/>
</dbReference>
<organism evidence="4 5">
    <name type="scientific">Deinococcus aetherius</name>
    <dbReference type="NCBI Taxonomy" id="200252"/>
    <lineage>
        <taxon>Bacteria</taxon>
        <taxon>Thermotogati</taxon>
        <taxon>Deinococcota</taxon>
        <taxon>Deinococci</taxon>
        <taxon>Deinococcales</taxon>
        <taxon>Deinococcaceae</taxon>
        <taxon>Deinococcus</taxon>
    </lineage>
</organism>
<dbReference type="Pfam" id="PF00990">
    <property type="entry name" value="GGDEF"/>
    <property type="match status" value="1"/>
</dbReference>
<dbReference type="InterPro" id="IPR001633">
    <property type="entry name" value="EAL_dom"/>
</dbReference>
<dbReference type="CDD" id="cd01948">
    <property type="entry name" value="EAL"/>
    <property type="match status" value="1"/>
</dbReference>
<dbReference type="InterPro" id="IPR043128">
    <property type="entry name" value="Rev_trsase/Diguanyl_cyclase"/>
</dbReference>
<feature type="transmembrane region" description="Helical" evidence="1">
    <location>
        <begin position="198"/>
        <end position="216"/>
    </location>
</feature>
<feature type="transmembrane region" description="Helical" evidence="1">
    <location>
        <begin position="258"/>
        <end position="286"/>
    </location>
</feature>
<feature type="transmembrane region" description="Helical" evidence="1">
    <location>
        <begin position="96"/>
        <end position="113"/>
    </location>
</feature>
<dbReference type="EMBL" id="AP026562">
    <property type="protein sequence ID" value="BDP44313.1"/>
    <property type="molecule type" value="Genomic_DNA"/>
</dbReference>
<feature type="transmembrane region" description="Helical" evidence="1">
    <location>
        <begin position="125"/>
        <end position="147"/>
    </location>
</feature>
<dbReference type="InterPro" id="IPR000160">
    <property type="entry name" value="GGDEF_dom"/>
</dbReference>
<feature type="domain" description="GGDEF" evidence="3">
    <location>
        <begin position="380"/>
        <end position="512"/>
    </location>
</feature>
<dbReference type="PROSITE" id="PS50887">
    <property type="entry name" value="GGDEF"/>
    <property type="match status" value="1"/>
</dbReference>
<dbReference type="SUPFAM" id="SSF55073">
    <property type="entry name" value="Nucleotide cyclase"/>
    <property type="match status" value="1"/>
</dbReference>
<sequence>MAALLLVYFLLCTVLFTLWLPGPEAAYRFDQDFMLPLGLLGTLAAWIARRGAEGRTRWAWTFMLAAHLTLVAAFTAESLHVHLGGPVREDGPVADLLFALIPPPMLVGLLLLPSAPALARDRLKLAIDVLTLALAGGLAGWVGLVRWPQEAAAHWGVPMLTLDLDKLIQISGGLLFVLLGALVLLAPATPRNVRPARWLLLADFLFGLSVLVFETPLGQLPALQTHKLLSVSGWVLAELCFVLAALRQRQDAARRTDLLLENGALLNSVLPYGALIALYLLLFAYFSGDTRIRAWIAAACFAATLLMLARQGLVIHENVQIGSALRQRTLALEEADHRKSELLTALAHQAQHDALTGLPNRAAFTAHLEAAVSQASVTGEELTVLFVDLDGFKAVNDTLGHAAGDALLREVAVRLRGAVPQPGLVARLSGDEFTTLLPGVVGREAERVAQAVLEELARPYALGGRQASVTGSVGLSVYPADAREADVLLRHADTAMYHAKAHGKNAWRAYTPDLDAAAGIETLLRGAVGRGEFELHYQPQFDLLGRQVLALEALLRWTHPELGSVAPGRFIPVAEDTGLIAEIGAWVLDEACRQNAAWQRLGLAPVRVAVNVSPAQLAREEFVPQVEATLRRHGLAATWLELEVTERLAMREVERTVTVLRALRRLGVRVALDDFGQGHSSLSHLAHLPLDVLKVDRALISGLGRAGQADRVAQAVVALGRGLGLEVVAEGVETPAQLEAAAALGCGRAQGFLLGRPLPAAEVEPHLTSVPELT</sequence>
<evidence type="ECO:0000313" key="5">
    <source>
        <dbReference type="Proteomes" id="UP001064971"/>
    </source>
</evidence>
<dbReference type="Pfam" id="PF00563">
    <property type="entry name" value="EAL"/>
    <property type="match status" value="1"/>
</dbReference>
<keyword evidence="1" id="KW-1133">Transmembrane helix</keyword>
<keyword evidence="1" id="KW-0472">Membrane</keyword>
<gene>
    <name evidence="4" type="ORF">DAETH_42820</name>
</gene>